<proteinExistence type="predicted"/>
<dbReference type="InterPro" id="IPR013087">
    <property type="entry name" value="Znf_C2H2_type"/>
</dbReference>
<keyword evidence="5" id="KW-0862">Zinc</keyword>
<evidence type="ECO:0000256" key="4">
    <source>
        <dbReference type="ARBA" id="ARBA00022771"/>
    </source>
</evidence>
<gene>
    <name evidence="11" type="ORF">CLUMA_CG000547</name>
</gene>
<name>A0A1J1HGN5_9DIPT</name>
<dbReference type="PROSITE" id="PS00028">
    <property type="entry name" value="ZINC_FINGER_C2H2_1"/>
    <property type="match status" value="4"/>
</dbReference>
<dbReference type="SUPFAM" id="SSF57667">
    <property type="entry name" value="beta-beta-alpha zinc fingers"/>
    <property type="match status" value="3"/>
</dbReference>
<dbReference type="EMBL" id="CVRI01000002">
    <property type="protein sequence ID" value="CRK86714.1"/>
    <property type="molecule type" value="Genomic_DNA"/>
</dbReference>
<evidence type="ECO:0000256" key="2">
    <source>
        <dbReference type="ARBA" id="ARBA00022723"/>
    </source>
</evidence>
<dbReference type="OrthoDB" id="7758866at2759"/>
<keyword evidence="4 9" id="KW-0863">Zinc-finger</keyword>
<sequence>MLYRHERPKHLTCSQCGRICWTEEGLKKHELRPHRFPCEVCEKMLRKDALKPHMNRVHLKIKPYECDICGKKFCRTSLSRHVKTHIVWEHRPKDFQCYICETSFFDDKVLQKHIINVHESRKNLKNSSKIDCKTCGKVFQVPSAHFNHMINIHKITPSKEQLQTTVACGVCGKRFFTIQNLKMHTKYLHEEKNYACDYPGSYFHEP</sequence>
<dbReference type="PROSITE" id="PS50157">
    <property type="entry name" value="ZINC_FINGER_C2H2_2"/>
    <property type="match status" value="2"/>
</dbReference>
<dbReference type="SMART" id="SM00355">
    <property type="entry name" value="ZnF_C2H2"/>
    <property type="match status" value="6"/>
</dbReference>
<evidence type="ECO:0000256" key="8">
    <source>
        <dbReference type="ARBA" id="ARBA00023242"/>
    </source>
</evidence>
<evidence type="ECO:0000313" key="12">
    <source>
        <dbReference type="Proteomes" id="UP000183832"/>
    </source>
</evidence>
<dbReference type="GO" id="GO:0008270">
    <property type="term" value="F:zinc ion binding"/>
    <property type="evidence" value="ECO:0007669"/>
    <property type="project" value="UniProtKB-KW"/>
</dbReference>
<dbReference type="PANTHER" id="PTHR24406">
    <property type="entry name" value="TRANSCRIPTIONAL REPRESSOR CTCFL-RELATED"/>
    <property type="match status" value="1"/>
</dbReference>
<feature type="domain" description="C2H2-type" evidence="10">
    <location>
        <begin position="166"/>
        <end position="194"/>
    </location>
</feature>
<evidence type="ECO:0000256" key="7">
    <source>
        <dbReference type="ARBA" id="ARBA00023163"/>
    </source>
</evidence>
<keyword evidence="2" id="KW-0479">Metal-binding</keyword>
<evidence type="ECO:0000256" key="1">
    <source>
        <dbReference type="ARBA" id="ARBA00004123"/>
    </source>
</evidence>
<dbReference type="InterPro" id="IPR036236">
    <property type="entry name" value="Znf_C2H2_sf"/>
</dbReference>
<evidence type="ECO:0000313" key="11">
    <source>
        <dbReference type="EMBL" id="CRK86714.1"/>
    </source>
</evidence>
<keyword evidence="12" id="KW-1185">Reference proteome</keyword>
<evidence type="ECO:0000256" key="6">
    <source>
        <dbReference type="ARBA" id="ARBA00023015"/>
    </source>
</evidence>
<dbReference type="STRING" id="568069.A0A1J1HGN5"/>
<organism evidence="11 12">
    <name type="scientific">Clunio marinus</name>
    <dbReference type="NCBI Taxonomy" id="568069"/>
    <lineage>
        <taxon>Eukaryota</taxon>
        <taxon>Metazoa</taxon>
        <taxon>Ecdysozoa</taxon>
        <taxon>Arthropoda</taxon>
        <taxon>Hexapoda</taxon>
        <taxon>Insecta</taxon>
        <taxon>Pterygota</taxon>
        <taxon>Neoptera</taxon>
        <taxon>Endopterygota</taxon>
        <taxon>Diptera</taxon>
        <taxon>Nematocera</taxon>
        <taxon>Chironomoidea</taxon>
        <taxon>Chironomidae</taxon>
        <taxon>Clunio</taxon>
    </lineage>
</organism>
<accession>A0A1J1HGN5</accession>
<dbReference type="Pfam" id="PF00096">
    <property type="entry name" value="zf-C2H2"/>
    <property type="match status" value="1"/>
</dbReference>
<reference evidence="11 12" key="1">
    <citation type="submission" date="2015-04" db="EMBL/GenBank/DDBJ databases">
        <authorList>
            <person name="Syromyatnikov M.Y."/>
            <person name="Popov V.N."/>
        </authorList>
    </citation>
    <scope>NUCLEOTIDE SEQUENCE [LARGE SCALE GENOMIC DNA]</scope>
</reference>
<keyword evidence="6" id="KW-0805">Transcription regulation</keyword>
<evidence type="ECO:0000256" key="9">
    <source>
        <dbReference type="PROSITE-ProRule" id="PRU00042"/>
    </source>
</evidence>
<feature type="domain" description="C2H2-type" evidence="10">
    <location>
        <begin position="95"/>
        <end position="123"/>
    </location>
</feature>
<dbReference type="Pfam" id="PF13894">
    <property type="entry name" value="zf-C2H2_4"/>
    <property type="match status" value="1"/>
</dbReference>
<protein>
    <submittedName>
        <fullName evidence="11">CLUMA_CG000547, isoform A</fullName>
    </submittedName>
</protein>
<keyword evidence="7" id="KW-0804">Transcription</keyword>
<comment type="subcellular location">
    <subcellularLocation>
        <location evidence="1">Nucleus</location>
    </subcellularLocation>
</comment>
<evidence type="ECO:0000256" key="3">
    <source>
        <dbReference type="ARBA" id="ARBA00022737"/>
    </source>
</evidence>
<keyword evidence="8" id="KW-0539">Nucleus</keyword>
<dbReference type="GO" id="GO:0005634">
    <property type="term" value="C:nucleus"/>
    <property type="evidence" value="ECO:0007669"/>
    <property type="project" value="UniProtKB-SubCell"/>
</dbReference>
<dbReference type="AlphaFoldDB" id="A0A1J1HGN5"/>
<dbReference type="InterPro" id="IPR050888">
    <property type="entry name" value="ZnF_C2H2-type_TF"/>
</dbReference>
<evidence type="ECO:0000259" key="10">
    <source>
        <dbReference type="PROSITE" id="PS50157"/>
    </source>
</evidence>
<dbReference type="Gene3D" id="3.30.160.60">
    <property type="entry name" value="Classic Zinc Finger"/>
    <property type="match status" value="4"/>
</dbReference>
<dbReference type="Proteomes" id="UP000183832">
    <property type="component" value="Unassembled WGS sequence"/>
</dbReference>
<dbReference type="FunFam" id="3.30.160.60:FF:000099">
    <property type="entry name" value="Zinc finger protein 79"/>
    <property type="match status" value="1"/>
</dbReference>
<evidence type="ECO:0000256" key="5">
    <source>
        <dbReference type="ARBA" id="ARBA00022833"/>
    </source>
</evidence>
<keyword evidence="3" id="KW-0677">Repeat</keyword>